<gene>
    <name evidence="8" type="ORF">CERSUDRAFT_88357</name>
</gene>
<keyword evidence="5" id="KW-0548">Nucleotidyltransferase</keyword>
<evidence type="ECO:0000313" key="8">
    <source>
        <dbReference type="EMBL" id="EMD32071.1"/>
    </source>
</evidence>
<proteinExistence type="inferred from homology"/>
<dbReference type="InterPro" id="IPR016267">
    <property type="entry name" value="UDPGP_trans"/>
</dbReference>
<accession>M2QZQ7</accession>
<name>M2QZQ7_CERS8</name>
<dbReference type="Proteomes" id="UP000016930">
    <property type="component" value="Unassembled WGS sequence"/>
</dbReference>
<organism evidence="8 9">
    <name type="scientific">Ceriporiopsis subvermispora (strain B)</name>
    <name type="common">White-rot fungus</name>
    <name type="synonym">Gelatoporia subvermispora</name>
    <dbReference type="NCBI Taxonomy" id="914234"/>
    <lineage>
        <taxon>Eukaryota</taxon>
        <taxon>Fungi</taxon>
        <taxon>Dikarya</taxon>
        <taxon>Basidiomycota</taxon>
        <taxon>Agaricomycotina</taxon>
        <taxon>Agaricomycetes</taxon>
        <taxon>Polyporales</taxon>
        <taxon>Gelatoporiaceae</taxon>
        <taxon>Gelatoporia</taxon>
    </lineage>
</organism>
<dbReference type="Pfam" id="PF01704">
    <property type="entry name" value="UDPGP"/>
    <property type="match status" value="2"/>
</dbReference>
<evidence type="ECO:0000256" key="7">
    <source>
        <dbReference type="SAM" id="MobiDB-lite"/>
    </source>
</evidence>
<protein>
    <recommendedName>
        <fullName evidence="3">UTP--glucose-1-phosphate uridylyltransferase</fullName>
        <ecNumber evidence="3">2.7.7.9</ecNumber>
    </recommendedName>
    <alternativeName>
        <fullName evidence="6">UDP-glucose pyrophosphorylase</fullName>
    </alternativeName>
</protein>
<dbReference type="InterPro" id="IPR029044">
    <property type="entry name" value="Nucleotide-diphossugar_trans"/>
</dbReference>
<evidence type="ECO:0000313" key="9">
    <source>
        <dbReference type="Proteomes" id="UP000016930"/>
    </source>
</evidence>
<sequence length="259" mass="29356">MTTFNQSRHPCIAKITPSPKTGDNKSKSYPPGHGDLYNTLMHLGALDQLLVEDKYSPLVYNSDHPSAAVNDKTLMYGRKLGRVHEVDRGQDKGTPRGRVPIDRKGSIRLLEVVQIHSEHVEDFGYPVCIYQCQEHGRSRPGCNLVMRHSYRYRDQAFHTMHGVNVSRSYILPVQSCLDLLLVKLNIYLLQHGQLVAKFPEPHIRDDVDHRAGCQLQEECAVLETGQEDFLYHSMSGTTGRRLARPEVGFGRNVTLCDNH</sequence>
<dbReference type="EMBL" id="KB445813">
    <property type="protein sequence ID" value="EMD32071.1"/>
    <property type="molecule type" value="Genomic_DNA"/>
</dbReference>
<dbReference type="SUPFAM" id="SSF53448">
    <property type="entry name" value="Nucleotide-diphospho-sugar transferases"/>
    <property type="match status" value="1"/>
</dbReference>
<dbReference type="InterPro" id="IPR002618">
    <property type="entry name" value="UDPGP_fam"/>
</dbReference>
<dbReference type="STRING" id="914234.M2QZQ7"/>
<reference evidence="8 9" key="1">
    <citation type="journal article" date="2012" name="Proc. Natl. Acad. Sci. U.S.A.">
        <title>Comparative genomics of Ceriporiopsis subvermispora and Phanerochaete chrysosporium provide insight into selective ligninolysis.</title>
        <authorList>
            <person name="Fernandez-Fueyo E."/>
            <person name="Ruiz-Duenas F.J."/>
            <person name="Ferreira P."/>
            <person name="Floudas D."/>
            <person name="Hibbett D.S."/>
            <person name="Canessa P."/>
            <person name="Larrondo L.F."/>
            <person name="James T.Y."/>
            <person name="Seelenfreund D."/>
            <person name="Lobos S."/>
            <person name="Polanco R."/>
            <person name="Tello M."/>
            <person name="Honda Y."/>
            <person name="Watanabe T."/>
            <person name="Watanabe T."/>
            <person name="Ryu J.S."/>
            <person name="Kubicek C.P."/>
            <person name="Schmoll M."/>
            <person name="Gaskell J."/>
            <person name="Hammel K.E."/>
            <person name="St John F.J."/>
            <person name="Vanden Wymelenberg A."/>
            <person name="Sabat G."/>
            <person name="Splinter BonDurant S."/>
            <person name="Syed K."/>
            <person name="Yadav J.S."/>
            <person name="Doddapaneni H."/>
            <person name="Subramanian V."/>
            <person name="Lavin J.L."/>
            <person name="Oguiza J.A."/>
            <person name="Perez G."/>
            <person name="Pisabarro A.G."/>
            <person name="Ramirez L."/>
            <person name="Santoyo F."/>
            <person name="Master E."/>
            <person name="Coutinho P.M."/>
            <person name="Henrissat B."/>
            <person name="Lombard V."/>
            <person name="Magnuson J.K."/>
            <person name="Kuees U."/>
            <person name="Hori C."/>
            <person name="Igarashi K."/>
            <person name="Samejima M."/>
            <person name="Held B.W."/>
            <person name="Barry K.W."/>
            <person name="LaButti K.M."/>
            <person name="Lapidus A."/>
            <person name="Lindquist E.A."/>
            <person name="Lucas S.M."/>
            <person name="Riley R."/>
            <person name="Salamov A.A."/>
            <person name="Hoffmeister D."/>
            <person name="Schwenk D."/>
            <person name="Hadar Y."/>
            <person name="Yarden O."/>
            <person name="de Vries R.P."/>
            <person name="Wiebenga A."/>
            <person name="Stenlid J."/>
            <person name="Eastwood D."/>
            <person name="Grigoriev I.V."/>
            <person name="Berka R.M."/>
            <person name="Blanchette R.A."/>
            <person name="Kersten P."/>
            <person name="Martinez A.T."/>
            <person name="Vicuna R."/>
            <person name="Cullen D."/>
        </authorList>
    </citation>
    <scope>NUCLEOTIDE SEQUENCE [LARGE SCALE GENOMIC DNA]</scope>
    <source>
        <strain evidence="8 9">B</strain>
    </source>
</reference>
<evidence type="ECO:0000256" key="6">
    <source>
        <dbReference type="ARBA" id="ARBA00031959"/>
    </source>
</evidence>
<evidence type="ECO:0000256" key="2">
    <source>
        <dbReference type="ARBA" id="ARBA00010401"/>
    </source>
</evidence>
<dbReference type="AlphaFoldDB" id="M2QZQ7"/>
<evidence type="ECO:0000256" key="5">
    <source>
        <dbReference type="ARBA" id="ARBA00022695"/>
    </source>
</evidence>
<dbReference type="PANTHER" id="PTHR43511">
    <property type="match status" value="1"/>
</dbReference>
<dbReference type="HOGENOM" id="CLU_023632_1_1_1"/>
<comment type="similarity">
    <text evidence="2">Belongs to the UDPGP type 1 family.</text>
</comment>
<dbReference type="EC" id="2.7.7.9" evidence="3"/>
<keyword evidence="9" id="KW-1185">Reference proteome</keyword>
<dbReference type="GO" id="GO:0006011">
    <property type="term" value="P:UDP-alpha-D-glucose metabolic process"/>
    <property type="evidence" value="ECO:0007669"/>
    <property type="project" value="InterPro"/>
</dbReference>
<dbReference type="GO" id="GO:0003983">
    <property type="term" value="F:UTP:glucose-1-phosphate uridylyltransferase activity"/>
    <property type="evidence" value="ECO:0007669"/>
    <property type="project" value="UniProtKB-EC"/>
</dbReference>
<feature type="region of interest" description="Disordered" evidence="7">
    <location>
        <begin position="1"/>
        <end position="31"/>
    </location>
</feature>
<evidence type="ECO:0000256" key="1">
    <source>
        <dbReference type="ARBA" id="ARBA00003449"/>
    </source>
</evidence>
<evidence type="ECO:0000256" key="3">
    <source>
        <dbReference type="ARBA" id="ARBA00012415"/>
    </source>
</evidence>
<evidence type="ECO:0000256" key="4">
    <source>
        <dbReference type="ARBA" id="ARBA00022679"/>
    </source>
</evidence>
<dbReference type="Gene3D" id="3.90.550.10">
    <property type="entry name" value="Spore Coat Polysaccharide Biosynthesis Protein SpsA, Chain A"/>
    <property type="match status" value="1"/>
</dbReference>
<comment type="function">
    <text evidence="1">Plays a central role as a glucosyl donor in cellular metabolic pathways.</text>
</comment>
<keyword evidence="4" id="KW-0808">Transferase</keyword>